<evidence type="ECO:0000256" key="6">
    <source>
        <dbReference type="ARBA" id="ARBA00022573"/>
    </source>
</evidence>
<comment type="pathway">
    <text evidence="1 15">Cofactor biosynthesis; adenosylcobalamin biosynthesis; adenosylcobalamin from cob(II)yrinate a,c-diamide: step 2/7.</text>
</comment>
<evidence type="ECO:0000259" key="16">
    <source>
        <dbReference type="Pfam" id="PF01923"/>
    </source>
</evidence>
<evidence type="ECO:0000256" key="14">
    <source>
        <dbReference type="ARBA" id="ARBA00048692"/>
    </source>
</evidence>
<evidence type="ECO:0000256" key="12">
    <source>
        <dbReference type="ARBA" id="ARBA00033354"/>
    </source>
</evidence>
<evidence type="ECO:0000313" key="18">
    <source>
        <dbReference type="Proteomes" id="UP000663505"/>
    </source>
</evidence>
<comment type="subunit">
    <text evidence="3">Homotrimer.</text>
</comment>
<evidence type="ECO:0000256" key="7">
    <source>
        <dbReference type="ARBA" id="ARBA00022679"/>
    </source>
</evidence>
<comment type="catalytic activity">
    <reaction evidence="13 15">
        <text>2 cob(II)yrinate a,c diamide + reduced [electron-transfer flavoprotein] + 2 ATP = 2 adenosylcob(III)yrinate a,c-diamide + 2 triphosphate + oxidized [electron-transfer flavoprotein] + 3 H(+)</text>
        <dbReference type="Rhea" id="RHEA:11528"/>
        <dbReference type="Rhea" id="RHEA-COMP:10685"/>
        <dbReference type="Rhea" id="RHEA-COMP:10686"/>
        <dbReference type="ChEBI" id="CHEBI:15378"/>
        <dbReference type="ChEBI" id="CHEBI:18036"/>
        <dbReference type="ChEBI" id="CHEBI:30616"/>
        <dbReference type="ChEBI" id="CHEBI:57692"/>
        <dbReference type="ChEBI" id="CHEBI:58307"/>
        <dbReference type="ChEBI" id="CHEBI:58503"/>
        <dbReference type="ChEBI" id="CHEBI:58537"/>
        <dbReference type="EC" id="2.5.1.17"/>
    </reaction>
</comment>
<evidence type="ECO:0000256" key="5">
    <source>
        <dbReference type="ARBA" id="ARBA00020963"/>
    </source>
</evidence>
<dbReference type="RefSeq" id="WP_206656019.1">
    <property type="nucleotide sequence ID" value="NZ_CP071182.1"/>
</dbReference>
<gene>
    <name evidence="17" type="ORF">JZ786_19730</name>
</gene>
<name>A0A9X7Z574_9BACL</name>
<evidence type="ECO:0000256" key="1">
    <source>
        <dbReference type="ARBA" id="ARBA00005121"/>
    </source>
</evidence>
<proteinExistence type="inferred from homology"/>
<dbReference type="InterPro" id="IPR016030">
    <property type="entry name" value="CblAdoTrfase-like"/>
</dbReference>
<dbReference type="KEGG" id="afx:JZ786_19730"/>
<keyword evidence="6 15" id="KW-0169">Cobalamin biosynthesis</keyword>
<evidence type="ECO:0000256" key="10">
    <source>
        <dbReference type="ARBA" id="ARBA00031529"/>
    </source>
</evidence>
<dbReference type="FunFam" id="1.20.1200.10:FF:000001">
    <property type="entry name" value="Cob(I)yrinic acid a,c-diamide adenosyltransferase"/>
    <property type="match status" value="1"/>
</dbReference>
<keyword evidence="7 15" id="KW-0808">Transferase</keyword>
<keyword evidence="9 15" id="KW-0067">ATP-binding</keyword>
<dbReference type="PANTHER" id="PTHR12213">
    <property type="entry name" value="CORRINOID ADENOSYLTRANSFERASE"/>
    <property type="match status" value="1"/>
</dbReference>
<dbReference type="PANTHER" id="PTHR12213:SF0">
    <property type="entry name" value="CORRINOID ADENOSYLTRANSFERASE MMAB"/>
    <property type="match status" value="1"/>
</dbReference>
<comment type="similarity">
    <text evidence="2 15">Belongs to the Cob(I)alamin adenosyltransferase family.</text>
</comment>
<sequence>MRMYTRGGDQGQTSIMGGIRRSKADIRVATYGSVDEAGAFLGLAAADLDPQRDEDIISLLSGVQQRLWDVGADLAAVRDDRYTWRTPEDAASELEPAIDKYQLEAPEVTKFILRGGSRCAAYLHVACTVVRRAEREAVTLMQTEEIHMPALRYLNRLSDLLFVLARAMNARCHVSDVLYQNSPDVFRR</sequence>
<comment type="catalytic activity">
    <reaction evidence="14 15">
        <text>2 cob(II)alamin + reduced [electron-transfer flavoprotein] + 2 ATP = 2 adenosylcob(III)alamin + 2 triphosphate + oxidized [electron-transfer flavoprotein] + 3 H(+)</text>
        <dbReference type="Rhea" id="RHEA:28671"/>
        <dbReference type="Rhea" id="RHEA-COMP:10685"/>
        <dbReference type="Rhea" id="RHEA-COMP:10686"/>
        <dbReference type="ChEBI" id="CHEBI:15378"/>
        <dbReference type="ChEBI" id="CHEBI:16304"/>
        <dbReference type="ChEBI" id="CHEBI:18036"/>
        <dbReference type="ChEBI" id="CHEBI:18408"/>
        <dbReference type="ChEBI" id="CHEBI:30616"/>
        <dbReference type="ChEBI" id="CHEBI:57692"/>
        <dbReference type="ChEBI" id="CHEBI:58307"/>
        <dbReference type="EC" id="2.5.1.17"/>
    </reaction>
</comment>
<evidence type="ECO:0000256" key="13">
    <source>
        <dbReference type="ARBA" id="ARBA00048555"/>
    </source>
</evidence>
<evidence type="ECO:0000256" key="2">
    <source>
        <dbReference type="ARBA" id="ARBA00007487"/>
    </source>
</evidence>
<feature type="domain" description="Cobalamin adenosyltransferase-like" evidence="16">
    <location>
        <begin position="3"/>
        <end position="167"/>
    </location>
</feature>
<dbReference type="EC" id="2.5.1.17" evidence="4 15"/>
<dbReference type="GO" id="GO:0008817">
    <property type="term" value="F:corrinoid adenosyltransferase activity"/>
    <property type="evidence" value="ECO:0007669"/>
    <property type="project" value="UniProtKB-UniRule"/>
</dbReference>
<dbReference type="InterPro" id="IPR036451">
    <property type="entry name" value="CblAdoTrfase-like_sf"/>
</dbReference>
<evidence type="ECO:0000256" key="8">
    <source>
        <dbReference type="ARBA" id="ARBA00022741"/>
    </source>
</evidence>
<dbReference type="Pfam" id="PF01923">
    <property type="entry name" value="Cob_adeno_trans"/>
    <property type="match status" value="1"/>
</dbReference>
<evidence type="ECO:0000256" key="11">
    <source>
        <dbReference type="ARBA" id="ARBA00033334"/>
    </source>
</evidence>
<reference evidence="17 18" key="1">
    <citation type="submission" date="2021-02" db="EMBL/GenBank/DDBJ databases">
        <title>Alicyclobacillus curvatus sp. nov. and Alicyclobacillus mengziensis sp. nov., two acidophilic bacteria isolated from acid mine drainage.</title>
        <authorList>
            <person name="Huang Y."/>
        </authorList>
    </citation>
    <scope>NUCLEOTIDE SEQUENCE [LARGE SCALE GENOMIC DNA]</scope>
    <source>
        <strain evidence="17 18">S30H14</strain>
    </source>
</reference>
<dbReference type="AlphaFoldDB" id="A0A9X7Z574"/>
<accession>A0A9X7Z574</accession>
<dbReference type="InterPro" id="IPR029499">
    <property type="entry name" value="PduO-typ"/>
</dbReference>
<protein>
    <recommendedName>
        <fullName evidence="5 15">Corrinoid adenosyltransferase</fullName>
        <ecNumber evidence="4 15">2.5.1.17</ecNumber>
    </recommendedName>
    <alternativeName>
        <fullName evidence="10 15">Cob(II)alamin adenosyltransferase</fullName>
    </alternativeName>
    <alternativeName>
        <fullName evidence="12 15">Cob(II)yrinic acid a,c-diamide adenosyltransferase</fullName>
    </alternativeName>
    <alternativeName>
        <fullName evidence="11 15">Cobinamide/cobalamin adenosyltransferase</fullName>
    </alternativeName>
</protein>
<organism evidence="17 18">
    <name type="scientific">Alicyclobacillus mengziensis</name>
    <dbReference type="NCBI Taxonomy" id="2931921"/>
    <lineage>
        <taxon>Bacteria</taxon>
        <taxon>Bacillati</taxon>
        <taxon>Bacillota</taxon>
        <taxon>Bacilli</taxon>
        <taxon>Bacillales</taxon>
        <taxon>Alicyclobacillaceae</taxon>
        <taxon>Alicyclobacillus</taxon>
    </lineage>
</organism>
<evidence type="ECO:0000256" key="9">
    <source>
        <dbReference type="ARBA" id="ARBA00022840"/>
    </source>
</evidence>
<evidence type="ECO:0000256" key="15">
    <source>
        <dbReference type="RuleBase" id="RU366026"/>
    </source>
</evidence>
<evidence type="ECO:0000256" key="4">
    <source>
        <dbReference type="ARBA" id="ARBA00012454"/>
    </source>
</evidence>
<keyword evidence="8 15" id="KW-0547">Nucleotide-binding</keyword>
<dbReference type="SUPFAM" id="SSF89028">
    <property type="entry name" value="Cobalamin adenosyltransferase-like"/>
    <property type="match status" value="1"/>
</dbReference>
<dbReference type="NCBIfam" id="TIGR00636">
    <property type="entry name" value="PduO_Nterm"/>
    <property type="match status" value="1"/>
</dbReference>
<dbReference type="GO" id="GO:0009236">
    <property type="term" value="P:cobalamin biosynthetic process"/>
    <property type="evidence" value="ECO:0007669"/>
    <property type="project" value="UniProtKB-UniRule"/>
</dbReference>
<dbReference type="Proteomes" id="UP000663505">
    <property type="component" value="Chromosome"/>
</dbReference>
<evidence type="ECO:0000256" key="3">
    <source>
        <dbReference type="ARBA" id="ARBA00011233"/>
    </source>
</evidence>
<keyword evidence="18" id="KW-1185">Reference proteome</keyword>
<dbReference type="EMBL" id="CP071182">
    <property type="protein sequence ID" value="QSO46654.1"/>
    <property type="molecule type" value="Genomic_DNA"/>
</dbReference>
<dbReference type="Gene3D" id="1.20.1200.10">
    <property type="entry name" value="Cobalamin adenosyltransferase-like"/>
    <property type="match status" value="1"/>
</dbReference>
<evidence type="ECO:0000313" key="17">
    <source>
        <dbReference type="EMBL" id="QSO46654.1"/>
    </source>
</evidence>
<dbReference type="GO" id="GO:0005524">
    <property type="term" value="F:ATP binding"/>
    <property type="evidence" value="ECO:0007669"/>
    <property type="project" value="UniProtKB-UniRule"/>
</dbReference>